<evidence type="ECO:0000313" key="1">
    <source>
        <dbReference type="EMBL" id="MTD16905.1"/>
    </source>
</evidence>
<dbReference type="EMBL" id="WLYK01000012">
    <property type="protein sequence ID" value="MTD16905.1"/>
    <property type="molecule type" value="Genomic_DNA"/>
</dbReference>
<dbReference type="PANTHER" id="PTHR37463:SF1">
    <property type="entry name" value="DUF2256 DOMAIN-CONTAINING PROTEIN"/>
    <property type="match status" value="1"/>
</dbReference>
<dbReference type="RefSeq" id="WP_154770912.1">
    <property type="nucleotide sequence ID" value="NZ_WLYK01000012.1"/>
</dbReference>
<dbReference type="InterPro" id="IPR036390">
    <property type="entry name" value="WH_DNA-bd_sf"/>
</dbReference>
<dbReference type="InterPro" id="IPR036388">
    <property type="entry name" value="WH-like_DNA-bd_sf"/>
</dbReference>
<dbReference type="SUPFAM" id="SSF46785">
    <property type="entry name" value="Winged helix' DNA-binding domain"/>
    <property type="match status" value="1"/>
</dbReference>
<dbReference type="Pfam" id="PF11625">
    <property type="entry name" value="DUF3253"/>
    <property type="match status" value="1"/>
</dbReference>
<protein>
    <submittedName>
        <fullName evidence="1">DUF3253 domain-containing protein</fullName>
    </submittedName>
</protein>
<dbReference type="AlphaFoldDB" id="A0A7K1FRY4"/>
<evidence type="ECO:0000313" key="2">
    <source>
        <dbReference type="Proteomes" id="UP000460221"/>
    </source>
</evidence>
<gene>
    <name evidence="1" type="ORF">GIS00_23505</name>
</gene>
<dbReference type="Gene3D" id="1.10.10.10">
    <property type="entry name" value="Winged helix-like DNA-binding domain superfamily/Winged helix DNA-binding domain"/>
    <property type="match status" value="1"/>
</dbReference>
<name>A0A7K1FRY4_9ACTN</name>
<dbReference type="Pfam" id="PF10013">
    <property type="entry name" value="DUF2256"/>
    <property type="match status" value="1"/>
</dbReference>
<sequence length="124" mass="13843">MAVPTKSCVVCGRTITWRKKWERNWDEIRYCSERCRRHKVSPADTALESEILRLLDERAAGATICPSEVARNLGGKDWRASMEPARQAARRLVAAGEVEITQGGAVVDPSTAKGPIRIRKVRRG</sequence>
<comment type="caution">
    <text evidence="1">The sequence shown here is derived from an EMBL/GenBank/DDBJ whole genome shotgun (WGS) entry which is preliminary data.</text>
</comment>
<dbReference type="Proteomes" id="UP000460221">
    <property type="component" value="Unassembled WGS sequence"/>
</dbReference>
<organism evidence="1 2">
    <name type="scientific">Nakamurella alba</name>
    <dbReference type="NCBI Taxonomy" id="2665158"/>
    <lineage>
        <taxon>Bacteria</taxon>
        <taxon>Bacillati</taxon>
        <taxon>Actinomycetota</taxon>
        <taxon>Actinomycetes</taxon>
        <taxon>Nakamurellales</taxon>
        <taxon>Nakamurellaceae</taxon>
        <taxon>Nakamurella</taxon>
    </lineage>
</organism>
<dbReference type="InterPro" id="IPR017136">
    <property type="entry name" value="UCP037205"/>
</dbReference>
<proteinExistence type="predicted"/>
<dbReference type="PANTHER" id="PTHR37463">
    <property type="entry name" value="GSL3115 PROTEIN"/>
    <property type="match status" value="1"/>
</dbReference>
<dbReference type="InterPro" id="IPR021660">
    <property type="entry name" value="DUF3253"/>
</dbReference>
<accession>A0A7K1FRY4</accession>
<reference evidence="1 2" key="1">
    <citation type="submission" date="2019-11" db="EMBL/GenBank/DDBJ databases">
        <authorList>
            <person name="Jiang L.-Q."/>
        </authorList>
    </citation>
    <scope>NUCLEOTIDE SEQUENCE [LARGE SCALE GENOMIC DNA]</scope>
    <source>
        <strain evidence="1 2">YIM 132087</strain>
    </source>
</reference>
<keyword evidence="2" id="KW-1185">Reference proteome</keyword>